<protein>
    <recommendedName>
        <fullName evidence="2">Ubiquitin carboxyl-terminal hydrolase</fullName>
        <ecNumber evidence="2">3.4.19.12</ecNumber>
    </recommendedName>
</protein>
<comment type="catalytic activity">
    <reaction evidence="2">
        <text>Thiol-dependent hydrolysis of ester, thioester, amide, peptide and isopeptide bonds formed by the C-terminal Gly of ubiquitin (a 76-residue protein attached to proteins as an intracellular targeting signal).</text>
        <dbReference type="EC" id="3.4.19.12"/>
    </reaction>
</comment>
<evidence type="ECO:0000313" key="6">
    <source>
        <dbReference type="Proteomes" id="UP001208570"/>
    </source>
</evidence>
<feature type="compositionally biased region" description="Low complexity" evidence="3">
    <location>
        <begin position="134"/>
        <end position="153"/>
    </location>
</feature>
<keyword evidence="2" id="KW-0645">Protease</keyword>
<feature type="compositionally biased region" description="Basic and acidic residues" evidence="3">
    <location>
        <begin position="524"/>
        <end position="534"/>
    </location>
</feature>
<comment type="function">
    <text evidence="2">Hydrolase that can specifically remove 'Lys-48'-linked conjugated ubiquitin from proteins. Has exodeubiquitinase activity and has a preference for long polyubiquitin chains. May play a regulatory role at the level of protein turnover.</text>
</comment>
<dbReference type="InterPro" id="IPR011604">
    <property type="entry name" value="PDDEXK-like_dom_sf"/>
</dbReference>
<dbReference type="GO" id="GO:0071108">
    <property type="term" value="P:protein K48-linked deubiquitination"/>
    <property type="evidence" value="ECO:0007669"/>
    <property type="project" value="TreeGrafter"/>
</dbReference>
<feature type="compositionally biased region" description="Polar residues" evidence="3">
    <location>
        <begin position="1"/>
        <end position="12"/>
    </location>
</feature>
<feature type="region of interest" description="Disordered" evidence="3">
    <location>
        <begin position="1"/>
        <end position="87"/>
    </location>
</feature>
<keyword evidence="6" id="KW-1185">Reference proteome</keyword>
<feature type="region of interest" description="Disordered" evidence="3">
    <location>
        <begin position="121"/>
        <end position="203"/>
    </location>
</feature>
<proteinExistence type="inferred from homology"/>
<evidence type="ECO:0000313" key="5">
    <source>
        <dbReference type="EMBL" id="KAK2150663.1"/>
    </source>
</evidence>
<dbReference type="InterPro" id="IPR033979">
    <property type="entry name" value="MINDY_domain"/>
</dbReference>
<dbReference type="AlphaFoldDB" id="A0AAD9JCP6"/>
<feature type="domain" description="MINDY deubiquitinase" evidence="4">
    <location>
        <begin position="206"/>
        <end position="445"/>
    </location>
</feature>
<comment type="similarity">
    <text evidence="1 2">Belongs to the MINDY deubiquitinase family. FAM63 subfamily.</text>
</comment>
<evidence type="ECO:0000259" key="4">
    <source>
        <dbReference type="Pfam" id="PF04424"/>
    </source>
</evidence>
<feature type="compositionally biased region" description="Polar residues" evidence="3">
    <location>
        <begin position="124"/>
        <end position="133"/>
    </location>
</feature>
<keyword evidence="2" id="KW-0833">Ubl conjugation pathway</keyword>
<dbReference type="EMBL" id="JAODUP010000396">
    <property type="protein sequence ID" value="KAK2150663.1"/>
    <property type="molecule type" value="Genomic_DNA"/>
</dbReference>
<name>A0AAD9JCP6_9ANNE</name>
<dbReference type="GO" id="GO:0016807">
    <property type="term" value="F:cysteine-type carboxypeptidase activity"/>
    <property type="evidence" value="ECO:0007669"/>
    <property type="project" value="TreeGrafter"/>
</dbReference>
<comment type="caution">
    <text evidence="5">The sequence shown here is derived from an EMBL/GenBank/DDBJ whole genome shotgun (WGS) entry which is preliminary data.</text>
</comment>
<evidence type="ECO:0000256" key="2">
    <source>
        <dbReference type="RuleBase" id="RU367139"/>
    </source>
</evidence>
<evidence type="ECO:0000256" key="1">
    <source>
        <dbReference type="ARBA" id="ARBA00006616"/>
    </source>
</evidence>
<gene>
    <name evidence="5" type="ORF">LSH36_396g03011</name>
</gene>
<sequence length="607" mass="67577">MSANLDVQNRNSVELMGKDASICPQPEDNKLKTVNDMETTEQHHQLNEHIDQSQDHRPQNQTDSPTAEIISNDGFENSVDNNSNDSMPFVELDNITTQVVSNDNDPGIIDEHGKVTVEHIESNKIGSQDTTMVSPSDSESPSSMAESSGQSAADVPTPRERSADKEDMVGAASGVGPDSPTDDDAAAYPLAVTDPEPSSSYTGQSTYHVKWVKFQNVSVPIITQNENGPCPLIAIMNVLLLQRKVKLPPMMEMITSSQLMDYLGDCILEHAPKNMHDAMAVFHKLQTGLDVNVKFTGISTFEYTSECIVFDLLGIPLHHGWLVDPENSGEVQAVGQCSYNQLVEKIIAQKSSPDDEKVREALIAEDFLNRTSHQLTYPGLSELASTLRDQQLCVFFRNNHFSTLYKHKDELFLLVTDQGFLTESNVIWETLSNVEGDGEFVDALFRTYHKSEPPTRLPAIALEGSEQQIDQDHELALKLQEEENRRGAAALQRQDNPDGSSNRPQASTAHHQRQPSTKASSSKETNKKSSESYVDRNIIARTEEDTQKQAVTPQWWEYRTHRLTASSFGEILQRKSSQAGKFIPRLTTQKWKYGHSHEEVAARSGSD</sequence>
<feature type="compositionally biased region" description="Basic and acidic residues" evidence="3">
    <location>
        <begin position="157"/>
        <end position="168"/>
    </location>
</feature>
<dbReference type="PANTHER" id="PTHR18063:SF6">
    <property type="entry name" value="UBIQUITIN CARBOXYL-TERMINAL HYDROLASE"/>
    <property type="match status" value="1"/>
</dbReference>
<dbReference type="Proteomes" id="UP001208570">
    <property type="component" value="Unassembled WGS sequence"/>
</dbReference>
<dbReference type="GO" id="GO:0140934">
    <property type="term" value="F:histone deubiquitinase activity"/>
    <property type="evidence" value="ECO:0007669"/>
    <property type="project" value="UniProtKB-UniRule"/>
</dbReference>
<keyword evidence="2" id="KW-0788">Thiol protease</keyword>
<dbReference type="GO" id="GO:0071944">
    <property type="term" value="C:cell periphery"/>
    <property type="evidence" value="ECO:0007669"/>
    <property type="project" value="TreeGrafter"/>
</dbReference>
<reference evidence="5" key="1">
    <citation type="journal article" date="2023" name="Mol. Biol. Evol.">
        <title>Third-Generation Sequencing Reveals the Adaptive Role of the Epigenome in Three Deep-Sea Polychaetes.</title>
        <authorList>
            <person name="Perez M."/>
            <person name="Aroh O."/>
            <person name="Sun Y."/>
            <person name="Lan Y."/>
            <person name="Juniper S.K."/>
            <person name="Young C.R."/>
            <person name="Angers B."/>
            <person name="Qian P.Y."/>
        </authorList>
    </citation>
    <scope>NUCLEOTIDE SEQUENCE</scope>
    <source>
        <strain evidence="5">P08H-3</strain>
    </source>
</reference>
<evidence type="ECO:0000256" key="3">
    <source>
        <dbReference type="SAM" id="MobiDB-lite"/>
    </source>
</evidence>
<feature type="region of interest" description="Disordered" evidence="3">
    <location>
        <begin position="484"/>
        <end position="548"/>
    </location>
</feature>
<dbReference type="Pfam" id="PF04424">
    <property type="entry name" value="MINDY_DUB"/>
    <property type="match status" value="1"/>
</dbReference>
<dbReference type="GO" id="GO:0036435">
    <property type="term" value="F:K48-linked polyubiquitin modification-dependent protein binding"/>
    <property type="evidence" value="ECO:0007669"/>
    <property type="project" value="UniProtKB-UniRule"/>
</dbReference>
<dbReference type="PANTHER" id="PTHR18063">
    <property type="entry name" value="NF-E2 INDUCIBLE PROTEIN"/>
    <property type="match status" value="1"/>
</dbReference>
<feature type="compositionally biased region" description="Basic and acidic residues" evidence="3">
    <location>
        <begin position="27"/>
        <end position="58"/>
    </location>
</feature>
<dbReference type="GO" id="GO:0004843">
    <property type="term" value="F:cysteine-type deubiquitinase activity"/>
    <property type="evidence" value="ECO:0007669"/>
    <property type="project" value="UniProtKB-UniRule"/>
</dbReference>
<keyword evidence="2" id="KW-0378">Hydrolase</keyword>
<feature type="compositionally biased region" description="Polar residues" evidence="3">
    <location>
        <begin position="493"/>
        <end position="509"/>
    </location>
</feature>
<dbReference type="GO" id="GO:1990380">
    <property type="term" value="F:K48-linked deubiquitinase activity"/>
    <property type="evidence" value="ECO:0007669"/>
    <property type="project" value="UniProtKB-UniRule"/>
</dbReference>
<dbReference type="GO" id="GO:0006508">
    <property type="term" value="P:proteolysis"/>
    <property type="evidence" value="ECO:0007669"/>
    <property type="project" value="UniProtKB-KW"/>
</dbReference>
<organism evidence="5 6">
    <name type="scientific">Paralvinella palmiformis</name>
    <dbReference type="NCBI Taxonomy" id="53620"/>
    <lineage>
        <taxon>Eukaryota</taxon>
        <taxon>Metazoa</taxon>
        <taxon>Spiralia</taxon>
        <taxon>Lophotrochozoa</taxon>
        <taxon>Annelida</taxon>
        <taxon>Polychaeta</taxon>
        <taxon>Sedentaria</taxon>
        <taxon>Canalipalpata</taxon>
        <taxon>Terebellida</taxon>
        <taxon>Terebelliformia</taxon>
        <taxon>Alvinellidae</taxon>
        <taxon>Paralvinella</taxon>
    </lineage>
</organism>
<dbReference type="GO" id="GO:0005829">
    <property type="term" value="C:cytosol"/>
    <property type="evidence" value="ECO:0007669"/>
    <property type="project" value="TreeGrafter"/>
</dbReference>
<feature type="compositionally biased region" description="Polar residues" evidence="3">
    <location>
        <begin position="74"/>
        <end position="86"/>
    </location>
</feature>
<dbReference type="Gene3D" id="3.90.320.10">
    <property type="match status" value="1"/>
</dbReference>
<accession>A0AAD9JCP6</accession>
<dbReference type="EC" id="3.4.19.12" evidence="2"/>
<dbReference type="InterPro" id="IPR007518">
    <property type="entry name" value="MINDY"/>
</dbReference>